<evidence type="ECO:0000259" key="1">
    <source>
        <dbReference type="Pfam" id="PF17936"/>
    </source>
</evidence>
<sequence length="1963" mass="204806">MTLDTLGQGVVNVPPSMGGQPIKVVTTGADGKPLPTTTVDVPLLAPQLGAIDPVSAKLPVTGTPGANVQLQDKDGKPVGSPVTLDAQGKGVVNVPPSMGGQPIKVVTTGADGKPLPTTTVDVPLLAPQLGAVDPVSGKLPVTGTPGASVQLQDKDGKPVGSPVTLDTLGQGVIKLTHDAGGESLRVIVEKGGQQSSAAQVETPLLKPVLGPVDALTGQLMLEGKPGATVQIDVPAGTAISVILDQQGKGSAILPSIASLESLEGTLTSGNLVSAPASIAVPVLAPRNGEVNDTGTHVAVNGKPGEIIKVMDAQGVELGSGVAGKDGAIEIALNTPQDSRVDLTLTAYNKGHASPAIVIVAPVIDTERPLPPIDLNINPDGTRVLGKAKVGETARIVNLDTKEDLGTFAVGSDGFFSANIPLQMGGDKLSITLEKGAKTSLPALLLVPYDWDQFPAKPFDLSIDVTGTTVQGKGVPNTIALVKSEDNQTEIAKGLVGPDGAFELRIALQPGGQRLNVALQNKDKVSDSATVIAPYIDSNTPTGMSINEAGTQVTGKGKAGDTVRVKDAQDNEIGSGVVGPDGTFVATIAKQPAGQSLAVTAQGQGVESAPAYVQTLAFDIARPTQPDARIDASATRISGKAEPGASVSVKDAAGNLLAGPVLAEADGTFTAQIAQLAAGTPVKVVAEVAGKESLPGELIVPLVAGAVPPPPLSASISADGKSVFGKAAPNSTIEVKDTKGNKLGEQRVGDDGSYDVPIEVQVGGTTLYVLTAAMAGESSQVPVLAPFQLTAQTQEAHVGLFIDPYLNELTNTVRTIIDNPISTSVGDIADNVSEFFGKKPRSASEVTKEFSVAENERVQVKISDNTRFNADFGRISNVTIEKQVGDKWINVNERGPKGELANLVGKGIKSDMDKSSISFTYETPGDYRITIYDESVLSVGDKKYAITFTKEPFAGGFANNAIISSLILSPGAKLLKVNDKTLANDTYTAIRNKHGELHIRTDGRASYVQDQDASPSNQPETFTYEALEASGAIRSSSFTITPTPPAISGDLLSQDDASITSVNNTPLPENDEHTINSKFGDLKIKADGQYTYTPKLSLAGLNETDTFEYVVRHKSGETVTSTLNVHIADARLVAELETVSPVTDLSINPDGTRVLGKAKVGETVKIVNLDTLEVLGTFATGPDGFFSANIPLQAGGGRLSVTAENAVKTSLPALLLVPLDGEQIPAKPFDLCIDATGTKVQGKGTPYTIALIKSADNQTVIAKGLVGPDGAFQLSIAPQPVGRLLNVVLQNKDKVSDSATVITSYIDANTPTEVSINKSGTQVTGKAKAGDTIRVKDAQDNEIGSGVVGPDGTFVATIAKQPAGQSLTVTAQGQGVESAPAYVQTLALDVARPPQPDALVEGAAPPVALSASISADGKSVFGKAAPNSTVVVTDAKGNELGEQRVGDDGSYDVPIEVQMGGTTLHVFSLSMDKQSPLSPQTSVLAPFQLAAQTQEVQVGLFIDPGINKLTKTETAPIDVPLSSVISKLADKVTDHLGKESWFPSKATQEFSVAENERVEVRISNKNQLSGDLLRSNELAVDKRVGNEWVNLDRSMGGEFVNLNLLGKGFKSDLNGSTTSITYETPGDYRLTIIDESLLGLGRKEYTTTITRESFAGGFASSLITSDLTLSPRAKLLKVNGRELENEAYTAIPGKHGELLIGTDGRASYKQDQDATPSEQSETFTYEAREASGAIVESSFTITLTPPGVSGDLLSQDDASITSVGKTSLSENAEHTINGKFGDLKIKADGQYTYTPKLNLAGLNETDTFEYVVRHKNGETVTSTLNVHIADARLVAELEKVPLGSNSPADLTGTDAPSQHLLDVNNDDHASLPRLNLQEQKLDTSKLFKLQPMDDQSEAPLTVTLKDILQPDGTVSGSMSASVLDLPDSWKTDGFKASSDGRDYLHYIDTTTKKDLWVESGVSVI</sequence>
<dbReference type="InterPro" id="IPR013783">
    <property type="entry name" value="Ig-like_fold"/>
</dbReference>
<feature type="domain" description="Bacterial Ig" evidence="1">
    <location>
        <begin position="1141"/>
        <end position="1208"/>
    </location>
</feature>
<comment type="caution">
    <text evidence="2">The sequence shown here is derived from an EMBL/GenBank/DDBJ whole genome shotgun (WGS) entry which is preliminary data.</text>
</comment>
<reference evidence="2 3" key="1">
    <citation type="submission" date="2016-12" db="EMBL/GenBank/DDBJ databases">
        <authorList>
            <person name="Song W.-J."/>
            <person name="Kurnit D.M."/>
        </authorList>
    </citation>
    <scope>NUCLEOTIDE SEQUENCE [LARGE SCALE GENOMIC DNA]</scope>
    <source>
        <strain evidence="2 3">PCL1601</strain>
    </source>
</reference>
<feature type="domain" description="Bacterial Ig" evidence="1">
    <location>
        <begin position="539"/>
        <end position="612"/>
    </location>
</feature>
<gene>
    <name evidence="2" type="ORF">BTN82_26210</name>
</gene>
<feature type="domain" description="Bacterial Ig" evidence="1">
    <location>
        <begin position="1309"/>
        <end position="1382"/>
    </location>
</feature>
<feature type="domain" description="Bacterial Ig" evidence="1">
    <location>
        <begin position="622"/>
        <end position="699"/>
    </location>
</feature>
<feature type="domain" description="Bacterial Ig" evidence="1">
    <location>
        <begin position="707"/>
        <end position="779"/>
    </location>
</feature>
<feature type="domain" description="Bacterial Ig" evidence="1">
    <location>
        <begin position="1404"/>
        <end position="1484"/>
    </location>
</feature>
<protein>
    <recommendedName>
        <fullName evidence="1">Bacterial Ig domain-containing protein</fullName>
    </recommendedName>
</protein>
<feature type="domain" description="Bacterial Ig" evidence="1">
    <location>
        <begin position="1224"/>
        <end position="1300"/>
    </location>
</feature>
<accession>A0A1Q8EK86</accession>
<dbReference type="Gene3D" id="2.60.40.10">
    <property type="entry name" value="Immunoglobulins"/>
    <property type="match status" value="3"/>
</dbReference>
<feature type="domain" description="Bacterial Ig" evidence="1">
    <location>
        <begin position="284"/>
        <end position="361"/>
    </location>
</feature>
<dbReference type="Proteomes" id="UP000185578">
    <property type="component" value="Unassembled WGS sequence"/>
</dbReference>
<organism evidence="2 3">
    <name type="scientific">Pseudomonas chlororaphis</name>
    <dbReference type="NCBI Taxonomy" id="587753"/>
    <lineage>
        <taxon>Bacteria</taxon>
        <taxon>Pseudomonadati</taxon>
        <taxon>Pseudomonadota</taxon>
        <taxon>Gammaproteobacteria</taxon>
        <taxon>Pseudomonadales</taxon>
        <taxon>Pseudomonadaceae</taxon>
        <taxon>Pseudomonas</taxon>
    </lineage>
</organism>
<name>A0A1Q8EK86_9PSED</name>
<dbReference type="InterPro" id="IPR041498">
    <property type="entry name" value="Big_6"/>
</dbReference>
<dbReference type="EMBL" id="MSCT01000020">
    <property type="protein sequence ID" value="OLF52213.1"/>
    <property type="molecule type" value="Genomic_DNA"/>
</dbReference>
<evidence type="ECO:0000313" key="2">
    <source>
        <dbReference type="EMBL" id="OLF52213.1"/>
    </source>
</evidence>
<dbReference type="Pfam" id="PF17936">
    <property type="entry name" value="Big_6"/>
    <property type="match status" value="9"/>
</dbReference>
<proteinExistence type="predicted"/>
<dbReference type="SUPFAM" id="SSF51004">
    <property type="entry name" value="C-terminal (heme d1) domain of cytochrome cd1-nitrite reductase"/>
    <property type="match status" value="1"/>
</dbReference>
<feature type="domain" description="Bacterial Ig" evidence="1">
    <location>
        <begin position="454"/>
        <end position="533"/>
    </location>
</feature>
<evidence type="ECO:0000313" key="3">
    <source>
        <dbReference type="Proteomes" id="UP000185578"/>
    </source>
</evidence>
<dbReference type="Pfam" id="PF17963">
    <property type="entry name" value="Big_9"/>
    <property type="match status" value="2"/>
</dbReference>
<dbReference type="InterPro" id="IPR011048">
    <property type="entry name" value="Haem_d1_sf"/>
</dbReference>